<reference evidence="12" key="1">
    <citation type="submission" date="2021-02" db="EMBL/GenBank/DDBJ databases">
        <authorList>
            <person name="Nowell W R."/>
        </authorList>
    </citation>
    <scope>NUCLEOTIDE SEQUENCE</scope>
</reference>
<evidence type="ECO:0000313" key="13">
    <source>
        <dbReference type="Proteomes" id="UP000681720"/>
    </source>
</evidence>
<comment type="similarity">
    <text evidence="2">Belongs to the DRC9 family.</text>
</comment>
<evidence type="ECO:0000256" key="6">
    <source>
        <dbReference type="ARBA" id="ARBA00023069"/>
    </source>
</evidence>
<evidence type="ECO:0000256" key="9">
    <source>
        <dbReference type="ARBA" id="ARBA00032183"/>
    </source>
</evidence>
<dbReference type="GO" id="GO:0031514">
    <property type="term" value="C:motile cilium"/>
    <property type="evidence" value="ECO:0007669"/>
    <property type="project" value="TreeGrafter"/>
</dbReference>
<keyword evidence="7" id="KW-0206">Cytoskeleton</keyword>
<keyword evidence="5" id="KW-0282">Flagellum</keyword>
<dbReference type="PANTHER" id="PTHR14871:SF1">
    <property type="entry name" value="DYNEIN REGULATORY COMPLEX PROTEIN 9"/>
    <property type="match status" value="1"/>
</dbReference>
<dbReference type="Proteomes" id="UP000681720">
    <property type="component" value="Unassembled WGS sequence"/>
</dbReference>
<dbReference type="PANTHER" id="PTHR14871">
    <property type="entry name" value="DYNEIN REGULATORY COMPLEX PROTEIN 9"/>
    <property type="match status" value="1"/>
</dbReference>
<evidence type="ECO:0000256" key="3">
    <source>
        <dbReference type="ARBA" id="ARBA00013738"/>
    </source>
</evidence>
<dbReference type="PROSITE" id="PS50096">
    <property type="entry name" value="IQ"/>
    <property type="match status" value="1"/>
</dbReference>
<dbReference type="Gene3D" id="1.20.5.190">
    <property type="match status" value="1"/>
</dbReference>
<comment type="subcellular location">
    <subcellularLocation>
        <location evidence="1">Cytoplasm</location>
        <location evidence="1">Cytoskeleton</location>
        <location evidence="1">Flagellum axoneme</location>
    </subcellularLocation>
</comment>
<name>A0A8S2NYQ9_9BILA</name>
<evidence type="ECO:0000313" key="12">
    <source>
        <dbReference type="EMBL" id="CAF4019147.1"/>
    </source>
</evidence>
<dbReference type="InterPro" id="IPR042618">
    <property type="entry name" value="IQCG"/>
</dbReference>
<feature type="coiled-coil region" evidence="10">
    <location>
        <begin position="125"/>
        <end position="194"/>
    </location>
</feature>
<gene>
    <name evidence="12" type="ORF">GIL414_LOCUS12759</name>
</gene>
<proteinExistence type="inferred from homology"/>
<evidence type="ECO:0000256" key="4">
    <source>
        <dbReference type="ARBA" id="ARBA00022490"/>
    </source>
</evidence>
<dbReference type="GO" id="GO:0044782">
    <property type="term" value="P:cilium organization"/>
    <property type="evidence" value="ECO:0007669"/>
    <property type="project" value="TreeGrafter"/>
</dbReference>
<sequence>MNKLINISSEEESRQRIKELTQNIQNIRLEKQTELARRAEVIAYQKDQLQEAKAKAQLEITYEKKKCENHLEQIRERCFLAEQEMRKEHDALESRSEDEMKCNSETENFLRVFIKDTGQKTDEWLEKYNQETALLQTQLDKLKAARATDLATYQRIAADFTQYEKVVREDRAEKERRRRQLEREEQQMNAAVKIQSWWRGMLVRHAIGPNKKKKGKKGKKKKK</sequence>
<feature type="compositionally biased region" description="Basic residues" evidence="11">
    <location>
        <begin position="210"/>
        <end position="223"/>
    </location>
</feature>
<dbReference type="CDD" id="cd23766">
    <property type="entry name" value="IQCG"/>
    <property type="match status" value="1"/>
</dbReference>
<dbReference type="GO" id="GO:0005737">
    <property type="term" value="C:cytoplasm"/>
    <property type="evidence" value="ECO:0007669"/>
    <property type="project" value="TreeGrafter"/>
</dbReference>
<evidence type="ECO:0000256" key="2">
    <source>
        <dbReference type="ARBA" id="ARBA00008222"/>
    </source>
</evidence>
<protein>
    <recommendedName>
        <fullName evidence="3">Dynein regulatory complex protein 9</fullName>
    </recommendedName>
    <alternativeName>
        <fullName evidence="9">IQ domain-containing protein G</fullName>
    </alternativeName>
</protein>
<evidence type="ECO:0000256" key="8">
    <source>
        <dbReference type="ARBA" id="ARBA00023273"/>
    </source>
</evidence>
<dbReference type="Pfam" id="PF00612">
    <property type="entry name" value="IQ"/>
    <property type="match status" value="1"/>
</dbReference>
<evidence type="ECO:0000256" key="5">
    <source>
        <dbReference type="ARBA" id="ARBA00022846"/>
    </source>
</evidence>
<keyword evidence="4" id="KW-0963">Cytoplasm</keyword>
<organism evidence="12 13">
    <name type="scientific">Rotaria magnacalcarata</name>
    <dbReference type="NCBI Taxonomy" id="392030"/>
    <lineage>
        <taxon>Eukaryota</taxon>
        <taxon>Metazoa</taxon>
        <taxon>Spiralia</taxon>
        <taxon>Gnathifera</taxon>
        <taxon>Rotifera</taxon>
        <taxon>Eurotatoria</taxon>
        <taxon>Bdelloidea</taxon>
        <taxon>Philodinida</taxon>
        <taxon>Philodinidae</taxon>
        <taxon>Rotaria</taxon>
    </lineage>
</organism>
<dbReference type="InterPro" id="IPR000048">
    <property type="entry name" value="IQ_motif_EF-hand-BS"/>
</dbReference>
<keyword evidence="6" id="KW-0969">Cilium</keyword>
<keyword evidence="8" id="KW-0966">Cell projection</keyword>
<comment type="caution">
    <text evidence="12">The sequence shown here is derived from an EMBL/GenBank/DDBJ whole genome shotgun (WGS) entry which is preliminary data.</text>
</comment>
<feature type="region of interest" description="Disordered" evidence="11">
    <location>
        <begin position="204"/>
        <end position="223"/>
    </location>
</feature>
<dbReference type="AlphaFoldDB" id="A0A8S2NYQ9"/>
<evidence type="ECO:0000256" key="10">
    <source>
        <dbReference type="SAM" id="Coils"/>
    </source>
</evidence>
<dbReference type="EMBL" id="CAJOBJ010005038">
    <property type="protein sequence ID" value="CAF4019147.1"/>
    <property type="molecule type" value="Genomic_DNA"/>
</dbReference>
<feature type="coiled-coil region" evidence="10">
    <location>
        <begin position="10"/>
        <end position="84"/>
    </location>
</feature>
<keyword evidence="10" id="KW-0175">Coiled coil</keyword>
<accession>A0A8S2NYQ9</accession>
<evidence type="ECO:0000256" key="1">
    <source>
        <dbReference type="ARBA" id="ARBA00004611"/>
    </source>
</evidence>
<evidence type="ECO:0000256" key="7">
    <source>
        <dbReference type="ARBA" id="ARBA00023212"/>
    </source>
</evidence>
<evidence type="ECO:0000256" key="11">
    <source>
        <dbReference type="SAM" id="MobiDB-lite"/>
    </source>
</evidence>